<dbReference type="InterPro" id="IPR001962">
    <property type="entry name" value="Asn_synthase"/>
</dbReference>
<proteinExistence type="inferred from homology"/>
<evidence type="ECO:0000256" key="7">
    <source>
        <dbReference type="ARBA" id="ARBA00022888"/>
    </source>
</evidence>
<name>A0ABW7YJE1_9ACTN</name>
<dbReference type="Gene3D" id="3.40.50.620">
    <property type="entry name" value="HUPs"/>
    <property type="match status" value="1"/>
</dbReference>
<comment type="caution">
    <text evidence="12">The sequence shown here is derived from an EMBL/GenBank/DDBJ whole genome shotgun (WGS) entry which is preliminary data.</text>
</comment>
<comment type="similarity">
    <text evidence="1">Belongs to the asparagine synthetase family.</text>
</comment>
<dbReference type="InterPro" id="IPR033738">
    <property type="entry name" value="AsnB_N"/>
</dbReference>
<evidence type="ECO:0000256" key="4">
    <source>
        <dbReference type="ARBA" id="ARBA00022605"/>
    </source>
</evidence>
<keyword evidence="8" id="KW-0315">Glutamine amidotransferase</keyword>
<dbReference type="SUPFAM" id="SSF56235">
    <property type="entry name" value="N-terminal nucleophile aminohydrolases (Ntn hydrolases)"/>
    <property type="match status" value="1"/>
</dbReference>
<dbReference type="InterPro" id="IPR050795">
    <property type="entry name" value="Asn_Synthetase"/>
</dbReference>
<evidence type="ECO:0000256" key="3">
    <source>
        <dbReference type="ARBA" id="ARBA00022598"/>
    </source>
</evidence>
<dbReference type="PROSITE" id="PS51278">
    <property type="entry name" value="GATASE_TYPE_2"/>
    <property type="match status" value="1"/>
</dbReference>
<feature type="domain" description="Glutamine amidotransferase type-2" evidence="11">
    <location>
        <begin position="2"/>
        <end position="187"/>
    </location>
</feature>
<evidence type="ECO:0000256" key="2">
    <source>
        <dbReference type="ARBA" id="ARBA00012737"/>
    </source>
</evidence>
<gene>
    <name evidence="12" type="ORF">ACIBG2_00140</name>
</gene>
<comment type="catalytic activity">
    <reaction evidence="10">
        <text>L-aspartate + L-glutamine + ATP + H2O = L-asparagine + L-glutamate + AMP + diphosphate + H(+)</text>
        <dbReference type="Rhea" id="RHEA:12228"/>
        <dbReference type="ChEBI" id="CHEBI:15377"/>
        <dbReference type="ChEBI" id="CHEBI:15378"/>
        <dbReference type="ChEBI" id="CHEBI:29985"/>
        <dbReference type="ChEBI" id="CHEBI:29991"/>
        <dbReference type="ChEBI" id="CHEBI:30616"/>
        <dbReference type="ChEBI" id="CHEBI:33019"/>
        <dbReference type="ChEBI" id="CHEBI:58048"/>
        <dbReference type="ChEBI" id="CHEBI:58359"/>
        <dbReference type="ChEBI" id="CHEBI:456215"/>
        <dbReference type="EC" id="6.3.5.4"/>
    </reaction>
</comment>
<dbReference type="InterPro" id="IPR029055">
    <property type="entry name" value="Ntn_hydrolases_N"/>
</dbReference>
<evidence type="ECO:0000313" key="13">
    <source>
        <dbReference type="Proteomes" id="UP001612741"/>
    </source>
</evidence>
<keyword evidence="7" id="KW-0061">Asparagine biosynthesis</keyword>
<dbReference type="InterPro" id="IPR017932">
    <property type="entry name" value="GATase_2_dom"/>
</dbReference>
<reference evidence="12 13" key="1">
    <citation type="submission" date="2024-10" db="EMBL/GenBank/DDBJ databases">
        <title>The Natural Products Discovery Center: Release of the First 8490 Sequenced Strains for Exploring Actinobacteria Biosynthetic Diversity.</title>
        <authorList>
            <person name="Kalkreuter E."/>
            <person name="Kautsar S.A."/>
            <person name="Yang D."/>
            <person name="Bader C.D."/>
            <person name="Teijaro C.N."/>
            <person name="Fluegel L."/>
            <person name="Davis C.M."/>
            <person name="Simpson J.R."/>
            <person name="Lauterbach L."/>
            <person name="Steele A.D."/>
            <person name="Gui C."/>
            <person name="Meng S."/>
            <person name="Li G."/>
            <person name="Viehrig K."/>
            <person name="Ye F."/>
            <person name="Su P."/>
            <person name="Kiefer A.F."/>
            <person name="Nichols A."/>
            <person name="Cepeda A.J."/>
            <person name="Yan W."/>
            <person name="Fan B."/>
            <person name="Jiang Y."/>
            <person name="Adhikari A."/>
            <person name="Zheng C.-J."/>
            <person name="Schuster L."/>
            <person name="Cowan T.M."/>
            <person name="Smanski M.J."/>
            <person name="Chevrette M.G."/>
            <person name="De Carvalho L.P.S."/>
            <person name="Shen B."/>
        </authorList>
    </citation>
    <scope>NUCLEOTIDE SEQUENCE [LARGE SCALE GENOMIC DNA]</scope>
    <source>
        <strain evidence="12 13">NPDC050545</strain>
    </source>
</reference>
<evidence type="ECO:0000259" key="11">
    <source>
        <dbReference type="PROSITE" id="PS51278"/>
    </source>
</evidence>
<accession>A0ABW7YJE1</accession>
<dbReference type="Pfam" id="PF00733">
    <property type="entry name" value="Asn_synthase"/>
    <property type="match status" value="2"/>
</dbReference>
<evidence type="ECO:0000256" key="1">
    <source>
        <dbReference type="ARBA" id="ARBA00005752"/>
    </source>
</evidence>
<keyword evidence="3" id="KW-0436">Ligase</keyword>
<dbReference type="PIRSF" id="PIRSF001589">
    <property type="entry name" value="Asn_synthetase_glu-h"/>
    <property type="match status" value="1"/>
</dbReference>
<comment type="pathway">
    <text evidence="9">Amino-acid biosynthesis.</text>
</comment>
<keyword evidence="6" id="KW-0067">ATP-binding</keyword>
<evidence type="ECO:0000313" key="12">
    <source>
        <dbReference type="EMBL" id="MFI6495761.1"/>
    </source>
</evidence>
<dbReference type="InterPro" id="IPR014729">
    <property type="entry name" value="Rossmann-like_a/b/a_fold"/>
</dbReference>
<dbReference type="EC" id="6.3.5.4" evidence="2"/>
<evidence type="ECO:0000256" key="5">
    <source>
        <dbReference type="ARBA" id="ARBA00022741"/>
    </source>
</evidence>
<dbReference type="PANTHER" id="PTHR11772:SF17">
    <property type="entry name" value="ASPARAGINE SYNTHETASE (EUROFUNG)"/>
    <property type="match status" value="1"/>
</dbReference>
<dbReference type="Gene3D" id="3.60.20.10">
    <property type="entry name" value="Glutamine Phosphoribosylpyrophosphate, subunit 1, domain 1"/>
    <property type="match status" value="1"/>
</dbReference>
<keyword evidence="5" id="KW-0547">Nucleotide-binding</keyword>
<sequence length="503" mass="56032">MCGIAAEITGGGAPVAVGRVKSMLAAIAHRGDPEHYGGMITPPGAAMGSNRLAIVGRESGVQPMADWAGTLWTVFNGEIYNHRELRGELEELGYGFRTASDTEVLVHGYRAWGAELPLHLDGMFAFVIYDATRRAFLAARDRFGVKPLYWAGDEDCLLFASEIKSFLPLGVTPEVFPPGHGMDEAGLWRYDERNACPLPAEEDALVTRFSDILDNAVRKRVQTDLPIGVIYSGGLDSAAILGLALRHHPNVMAITVGFPGAPDLAFAERSCRDLGVRQVTRILGYGELVGNMTAVVRQLETFEVIDVMDACVMAPAFEVARKLGIKVVLVGDASDELFAGYELFREHPDPVAMMRYRVMNLHRTDLQRVDRTSMAHTVEARVPFLDREVVDFAWQLPMEYKLRDGTEKWILRKAVSGIIPDYLAWRPKIRMPQGTGLLFQLIEYARRHRPELAEELLTRLGLDQPEAAYFLHAYLESGYPLPPARYRKLGWDFGSNGYFVFQS</sequence>
<dbReference type="EMBL" id="JBITGY010000001">
    <property type="protein sequence ID" value="MFI6495761.1"/>
    <property type="molecule type" value="Genomic_DNA"/>
</dbReference>
<evidence type="ECO:0000256" key="8">
    <source>
        <dbReference type="ARBA" id="ARBA00022962"/>
    </source>
</evidence>
<dbReference type="Proteomes" id="UP001612741">
    <property type="component" value="Unassembled WGS sequence"/>
</dbReference>
<dbReference type="InterPro" id="IPR006426">
    <property type="entry name" value="Asn_synth_AEB"/>
</dbReference>
<keyword evidence="13" id="KW-1185">Reference proteome</keyword>
<dbReference type="CDD" id="cd00712">
    <property type="entry name" value="AsnB"/>
    <property type="match status" value="1"/>
</dbReference>
<evidence type="ECO:0000256" key="9">
    <source>
        <dbReference type="ARBA" id="ARBA00029440"/>
    </source>
</evidence>
<dbReference type="Pfam" id="PF13537">
    <property type="entry name" value="GATase_7"/>
    <property type="match status" value="1"/>
</dbReference>
<dbReference type="RefSeq" id="WP_397077464.1">
    <property type="nucleotide sequence ID" value="NZ_JBITGY010000001.1"/>
</dbReference>
<dbReference type="SUPFAM" id="SSF52402">
    <property type="entry name" value="Adenine nucleotide alpha hydrolases-like"/>
    <property type="match status" value="1"/>
</dbReference>
<dbReference type="PANTHER" id="PTHR11772">
    <property type="entry name" value="ASPARAGINE SYNTHETASE"/>
    <property type="match status" value="1"/>
</dbReference>
<evidence type="ECO:0000256" key="6">
    <source>
        <dbReference type="ARBA" id="ARBA00022840"/>
    </source>
</evidence>
<evidence type="ECO:0000256" key="10">
    <source>
        <dbReference type="ARBA" id="ARBA00048741"/>
    </source>
</evidence>
<organism evidence="12 13">
    <name type="scientific">Nonomuraea typhae</name>
    <dbReference type="NCBI Taxonomy" id="2603600"/>
    <lineage>
        <taxon>Bacteria</taxon>
        <taxon>Bacillati</taxon>
        <taxon>Actinomycetota</taxon>
        <taxon>Actinomycetes</taxon>
        <taxon>Streptosporangiales</taxon>
        <taxon>Streptosporangiaceae</taxon>
        <taxon>Nonomuraea</taxon>
    </lineage>
</organism>
<keyword evidence="4" id="KW-0028">Amino-acid biosynthesis</keyword>
<dbReference type="CDD" id="cd01991">
    <property type="entry name" value="Asn_synthase_B_C"/>
    <property type="match status" value="1"/>
</dbReference>
<protein>
    <recommendedName>
        <fullName evidence="2">asparagine synthase (glutamine-hydrolyzing)</fullName>
        <ecNumber evidence="2">6.3.5.4</ecNumber>
    </recommendedName>
</protein>